<accession>A0A9P0NW42</accession>
<dbReference type="Proteomes" id="UP001152888">
    <property type="component" value="Unassembled WGS sequence"/>
</dbReference>
<dbReference type="AlphaFoldDB" id="A0A9P0NW42"/>
<dbReference type="EMBL" id="CAKOFQ010006665">
    <property type="protein sequence ID" value="CAH1956462.1"/>
    <property type="molecule type" value="Genomic_DNA"/>
</dbReference>
<comment type="caution">
    <text evidence="1">The sequence shown here is derived from an EMBL/GenBank/DDBJ whole genome shotgun (WGS) entry which is preliminary data.</text>
</comment>
<keyword evidence="2" id="KW-1185">Reference proteome</keyword>
<name>A0A9P0NW42_ACAOB</name>
<sequence length="176" mass="20182">MCICNGRFAKAGYGPPGDLISDCISLFQAASWLTTKPLYEIRMCVEPINERNQPISKENQILIWGLKLETMCEVIVATAVLHNVCLEQNDTIDFFENGPEMEQIEEIQIYSFAFEKLHIEKSSLSYNSNEYIFMTKDTRCDEEVVTEIRLRIPGGKMSNPKIRRHDDLSHKFGGLK</sequence>
<reference evidence="1" key="1">
    <citation type="submission" date="2022-03" db="EMBL/GenBank/DDBJ databases">
        <authorList>
            <person name="Sayadi A."/>
        </authorList>
    </citation>
    <scope>NUCLEOTIDE SEQUENCE</scope>
</reference>
<gene>
    <name evidence="1" type="ORF">ACAOBT_LOCUS1581</name>
</gene>
<organism evidence="1 2">
    <name type="scientific">Acanthoscelides obtectus</name>
    <name type="common">Bean weevil</name>
    <name type="synonym">Bruchus obtectus</name>
    <dbReference type="NCBI Taxonomy" id="200917"/>
    <lineage>
        <taxon>Eukaryota</taxon>
        <taxon>Metazoa</taxon>
        <taxon>Ecdysozoa</taxon>
        <taxon>Arthropoda</taxon>
        <taxon>Hexapoda</taxon>
        <taxon>Insecta</taxon>
        <taxon>Pterygota</taxon>
        <taxon>Neoptera</taxon>
        <taxon>Endopterygota</taxon>
        <taxon>Coleoptera</taxon>
        <taxon>Polyphaga</taxon>
        <taxon>Cucujiformia</taxon>
        <taxon>Chrysomeloidea</taxon>
        <taxon>Chrysomelidae</taxon>
        <taxon>Bruchinae</taxon>
        <taxon>Bruchini</taxon>
        <taxon>Acanthoscelides</taxon>
    </lineage>
</organism>
<evidence type="ECO:0008006" key="3">
    <source>
        <dbReference type="Google" id="ProtNLM"/>
    </source>
</evidence>
<evidence type="ECO:0000313" key="1">
    <source>
        <dbReference type="EMBL" id="CAH1956462.1"/>
    </source>
</evidence>
<protein>
    <recommendedName>
        <fullName evidence="3">Nuclease HARBI1</fullName>
    </recommendedName>
</protein>
<evidence type="ECO:0000313" key="2">
    <source>
        <dbReference type="Proteomes" id="UP001152888"/>
    </source>
</evidence>
<proteinExistence type="predicted"/>